<keyword evidence="2" id="KW-0560">Oxidoreductase</keyword>
<gene>
    <name evidence="2" type="ORF">BCUN_1249</name>
</gene>
<evidence type="ECO:0000313" key="3">
    <source>
        <dbReference type="Proteomes" id="UP000029067"/>
    </source>
</evidence>
<evidence type="ECO:0000259" key="1">
    <source>
        <dbReference type="PROSITE" id="PS51819"/>
    </source>
</evidence>
<dbReference type="eggNOG" id="COG0346">
    <property type="taxonomic scope" value="Bacteria"/>
</dbReference>
<dbReference type="PROSITE" id="PS51819">
    <property type="entry name" value="VOC"/>
    <property type="match status" value="1"/>
</dbReference>
<dbReference type="PANTHER" id="PTHR21366">
    <property type="entry name" value="GLYOXALASE FAMILY PROTEIN"/>
    <property type="match status" value="1"/>
</dbReference>
<feature type="domain" description="VOC" evidence="1">
    <location>
        <begin position="5"/>
        <end position="126"/>
    </location>
</feature>
<protein>
    <submittedName>
        <fullName evidence="2">Glyoxalase/bleomycin resistance protein/dioxygenase</fullName>
    </submittedName>
</protein>
<accession>A0A087AYB7</accession>
<dbReference type="GO" id="GO:0051213">
    <property type="term" value="F:dioxygenase activity"/>
    <property type="evidence" value="ECO:0007669"/>
    <property type="project" value="UniProtKB-KW"/>
</dbReference>
<dbReference type="InterPro" id="IPR050383">
    <property type="entry name" value="GlyoxalaseI/FosfomycinResist"/>
</dbReference>
<dbReference type="Gene3D" id="3.10.180.10">
    <property type="entry name" value="2,3-Dihydroxybiphenyl 1,2-Dioxygenase, domain 1"/>
    <property type="match status" value="1"/>
</dbReference>
<dbReference type="AlphaFoldDB" id="A0A087AYB7"/>
<keyword evidence="2" id="KW-0223">Dioxygenase</keyword>
<dbReference type="SUPFAM" id="SSF54593">
    <property type="entry name" value="Glyoxalase/Bleomycin resistance protein/Dihydroxybiphenyl dioxygenase"/>
    <property type="match status" value="1"/>
</dbReference>
<dbReference type="PANTHER" id="PTHR21366:SF14">
    <property type="entry name" value="GLYOXALASE DOMAIN-CONTAINING PROTEIN 5"/>
    <property type="match status" value="1"/>
</dbReference>
<dbReference type="InterPro" id="IPR029068">
    <property type="entry name" value="Glyas_Bleomycin-R_OHBP_Dase"/>
</dbReference>
<comment type="caution">
    <text evidence="2">The sequence shown here is derived from an EMBL/GenBank/DDBJ whole genome shotgun (WGS) entry which is preliminary data.</text>
</comment>
<dbReference type="InterPro" id="IPR037523">
    <property type="entry name" value="VOC_core"/>
</dbReference>
<organism evidence="2 3">
    <name type="scientific">Bifidobacterium cuniculi</name>
    <dbReference type="NCBI Taxonomy" id="1688"/>
    <lineage>
        <taxon>Bacteria</taxon>
        <taxon>Bacillati</taxon>
        <taxon>Actinomycetota</taxon>
        <taxon>Actinomycetes</taxon>
        <taxon>Bifidobacteriales</taxon>
        <taxon>Bifidobacteriaceae</taxon>
        <taxon>Bifidobacterium</taxon>
    </lineage>
</organism>
<reference evidence="2 3" key="1">
    <citation type="submission" date="2014-03" db="EMBL/GenBank/DDBJ databases">
        <title>Genomics of Bifidobacteria.</title>
        <authorList>
            <person name="Ventura M."/>
            <person name="Milani C."/>
            <person name="Lugli G.A."/>
        </authorList>
    </citation>
    <scope>NUCLEOTIDE SEQUENCE [LARGE SCALE GENOMIC DNA]</scope>
    <source>
        <strain evidence="2 3">LMG 10738</strain>
    </source>
</reference>
<name>A0A087AYB7_9BIFI</name>
<keyword evidence="3" id="KW-1185">Reference proteome</keyword>
<dbReference type="InterPro" id="IPR004360">
    <property type="entry name" value="Glyas_Fos-R_dOase_dom"/>
</dbReference>
<dbReference type="RefSeq" id="WP_033515006.1">
    <property type="nucleotide sequence ID" value="NZ_JGYV01000007.1"/>
</dbReference>
<evidence type="ECO:0000313" key="2">
    <source>
        <dbReference type="EMBL" id="KFI63767.1"/>
    </source>
</evidence>
<dbReference type="OrthoDB" id="9812656at2"/>
<dbReference type="EMBL" id="JGYV01000007">
    <property type="protein sequence ID" value="KFI63767.1"/>
    <property type="molecule type" value="Genomic_DNA"/>
</dbReference>
<sequence>MTMLRMDHVVIPVSDLDAALRFYRDVVGLELMEVNGERTLATLRAGDQLVKLETPDRQGLVAARAVPGSADLCFESSDDPQSTVARCRACGVDVIDGPVRKRGARGAMTSVYVRDPDGSLVEIAHY</sequence>
<dbReference type="Pfam" id="PF00903">
    <property type="entry name" value="Glyoxalase"/>
    <property type="match status" value="1"/>
</dbReference>
<dbReference type="STRING" id="1688.BCUN_1249"/>
<dbReference type="Proteomes" id="UP000029067">
    <property type="component" value="Unassembled WGS sequence"/>
</dbReference>
<proteinExistence type="predicted"/>